<evidence type="ECO:0000313" key="3">
    <source>
        <dbReference type="EMBL" id="KAF9986899.1"/>
    </source>
</evidence>
<keyword evidence="1" id="KW-0472">Membrane</keyword>
<feature type="transmembrane region" description="Helical" evidence="1">
    <location>
        <begin position="158"/>
        <end position="181"/>
    </location>
</feature>
<organism evidence="3 4">
    <name type="scientific">Modicella reniformis</name>
    <dbReference type="NCBI Taxonomy" id="1440133"/>
    <lineage>
        <taxon>Eukaryota</taxon>
        <taxon>Fungi</taxon>
        <taxon>Fungi incertae sedis</taxon>
        <taxon>Mucoromycota</taxon>
        <taxon>Mortierellomycotina</taxon>
        <taxon>Mortierellomycetes</taxon>
        <taxon>Mortierellales</taxon>
        <taxon>Mortierellaceae</taxon>
        <taxon>Modicella</taxon>
    </lineage>
</organism>
<dbReference type="InterPro" id="IPR019595">
    <property type="entry name" value="DUF2470"/>
</dbReference>
<keyword evidence="4" id="KW-1185">Reference proteome</keyword>
<protein>
    <recommendedName>
        <fullName evidence="2">DUF2470 domain-containing protein</fullName>
    </recommendedName>
</protein>
<dbReference type="InterPro" id="IPR037119">
    <property type="entry name" value="Haem_oxidase_HugZ-like_sf"/>
</dbReference>
<evidence type="ECO:0000256" key="1">
    <source>
        <dbReference type="SAM" id="Phobius"/>
    </source>
</evidence>
<accession>A0A9P6MBC3</accession>
<feature type="transmembrane region" description="Helical" evidence="1">
    <location>
        <begin position="119"/>
        <end position="138"/>
    </location>
</feature>
<evidence type="ECO:0000259" key="2">
    <source>
        <dbReference type="Pfam" id="PF10615"/>
    </source>
</evidence>
<dbReference type="OrthoDB" id="2344294at2759"/>
<keyword evidence="1" id="KW-1133">Transmembrane helix</keyword>
<dbReference type="Gene3D" id="3.20.180.10">
    <property type="entry name" value="PNP-oxidase-like"/>
    <property type="match status" value="1"/>
</dbReference>
<dbReference type="Pfam" id="PF10615">
    <property type="entry name" value="DUF2470"/>
    <property type="match status" value="1"/>
</dbReference>
<dbReference type="Proteomes" id="UP000749646">
    <property type="component" value="Unassembled WGS sequence"/>
</dbReference>
<sequence length="236" mass="27345">MSHTDSIATESDSLCQFFNKDHSTTVRAMARSITKRDVASAEVVQVHQDGFKIDGTNVQGKPFEVSVSFSSPVHSATMVKDTFLQMGERAERNYSSINHRRRREIPGQPPGWRTYWPNWTTFLILLAMGVLSFFYIYFFPETSIPILRWTKDLVGLDFIRFCVHFTIGLHSFETMTAWYLMKRVAKIEFNAKQFVIWSLCVQFLGIGSMLKLQPIVYNSKFVYDEIEREEGHSTTR</sequence>
<keyword evidence="1" id="KW-0812">Transmembrane</keyword>
<comment type="caution">
    <text evidence="3">The sequence shown here is derived from an EMBL/GenBank/DDBJ whole genome shotgun (WGS) entry which is preliminary data.</text>
</comment>
<proteinExistence type="predicted"/>
<reference evidence="3" key="1">
    <citation type="journal article" date="2020" name="Fungal Divers.">
        <title>Resolving the Mortierellaceae phylogeny through synthesis of multi-gene phylogenetics and phylogenomics.</title>
        <authorList>
            <person name="Vandepol N."/>
            <person name="Liber J."/>
            <person name="Desiro A."/>
            <person name="Na H."/>
            <person name="Kennedy M."/>
            <person name="Barry K."/>
            <person name="Grigoriev I.V."/>
            <person name="Miller A.N."/>
            <person name="O'Donnell K."/>
            <person name="Stajich J.E."/>
            <person name="Bonito G."/>
        </authorList>
    </citation>
    <scope>NUCLEOTIDE SEQUENCE</scope>
    <source>
        <strain evidence="3">MES-2147</strain>
    </source>
</reference>
<name>A0A9P6MBC3_9FUNG</name>
<feature type="transmembrane region" description="Helical" evidence="1">
    <location>
        <begin position="193"/>
        <end position="210"/>
    </location>
</feature>
<dbReference type="EMBL" id="JAAAHW010003202">
    <property type="protein sequence ID" value="KAF9986899.1"/>
    <property type="molecule type" value="Genomic_DNA"/>
</dbReference>
<evidence type="ECO:0000313" key="4">
    <source>
        <dbReference type="Proteomes" id="UP000749646"/>
    </source>
</evidence>
<feature type="domain" description="DUF2470" evidence="2">
    <location>
        <begin position="12"/>
        <end position="86"/>
    </location>
</feature>
<dbReference type="AlphaFoldDB" id="A0A9P6MBC3"/>
<gene>
    <name evidence="3" type="ORF">BGZ65_005773</name>
</gene>